<evidence type="ECO:0000313" key="3">
    <source>
        <dbReference type="Proteomes" id="UP000271797"/>
    </source>
</evidence>
<evidence type="ECO:0000256" key="1">
    <source>
        <dbReference type="SAM" id="Phobius"/>
    </source>
</evidence>
<reference evidence="2 3" key="1">
    <citation type="submission" date="2018-12" db="EMBL/GenBank/DDBJ databases">
        <authorList>
            <consortium name="Pathogen Informatics"/>
        </authorList>
    </citation>
    <scope>NUCLEOTIDE SEQUENCE [LARGE SCALE GENOMIC DNA]</scope>
    <source>
        <strain evidence="2 3">NCTC9044</strain>
    </source>
</reference>
<organism evidence="2 3">
    <name type="scientific">Escherichia coli</name>
    <dbReference type="NCBI Taxonomy" id="562"/>
    <lineage>
        <taxon>Bacteria</taxon>
        <taxon>Pseudomonadati</taxon>
        <taxon>Pseudomonadota</taxon>
        <taxon>Gammaproteobacteria</taxon>
        <taxon>Enterobacterales</taxon>
        <taxon>Enterobacteriaceae</taxon>
        <taxon>Escherichia</taxon>
    </lineage>
</organism>
<name>A0A3S4LE06_ECOLX</name>
<evidence type="ECO:0000313" key="2">
    <source>
        <dbReference type="EMBL" id="VED07482.1"/>
    </source>
</evidence>
<dbReference type="AlphaFoldDB" id="A0A3S4LE06"/>
<keyword evidence="1" id="KW-0472">Membrane</keyword>
<protein>
    <submittedName>
        <fullName evidence="2">Putative microcin H47 biosynthesis protein</fullName>
    </submittedName>
</protein>
<dbReference type="Proteomes" id="UP000271797">
    <property type="component" value="Chromosome"/>
</dbReference>
<feature type="transmembrane region" description="Helical" evidence="1">
    <location>
        <begin position="62"/>
        <end position="81"/>
    </location>
</feature>
<proteinExistence type="predicted"/>
<keyword evidence="1" id="KW-1133">Transmembrane helix</keyword>
<sequence length="87" mass="9656">MSHQCSLSELNENLVPFTARQIKSSLIWCAEDVRNPGELQMPAVILSILTVRLLPKCSMQSAMVAVVFSVMEVVHVVGLMVTTRLKE</sequence>
<accession>A0A3S4LE06</accession>
<keyword evidence="1" id="KW-0812">Transmembrane</keyword>
<gene>
    <name evidence="2" type="primary">mchC_2</name>
    <name evidence="2" type="ORF">NCTC9044_00850</name>
</gene>
<dbReference type="EMBL" id="LR134238">
    <property type="protein sequence ID" value="VED07482.1"/>
    <property type="molecule type" value="Genomic_DNA"/>
</dbReference>